<organism evidence="1 2">
    <name type="scientific">Pseudomonas phage vB_PaeM_PA5oct</name>
    <dbReference type="NCBI Taxonomy" id="2163605"/>
    <lineage>
        <taxon>Viruses</taxon>
        <taxon>Duplodnaviria</taxon>
        <taxon>Heunggongvirae</taxon>
        <taxon>Uroviricota</taxon>
        <taxon>Caudoviricetes</taxon>
        <taxon>Arenbergviridae</taxon>
        <taxon>Wroclawvirus</taxon>
        <taxon>Wroclawvirus PA5oct</taxon>
    </lineage>
</organism>
<keyword evidence="1" id="KW-0396">Initiation factor</keyword>
<sequence>MAKKAKAVEKEVVEKEVVEKEVVEKEVVDQENMTEQASEEPRLGVQDIKDLLTIVDVACQRGAFRAEEMASVGGVFSKVKSFVSAIEPKQEEQEAETEAK</sequence>
<accession>A0A4Y5JU61</accession>
<proteinExistence type="predicted"/>
<dbReference type="Proteomes" id="UP000316733">
    <property type="component" value="Segment"/>
</dbReference>
<evidence type="ECO:0000313" key="2">
    <source>
        <dbReference type="Proteomes" id="UP000316733"/>
    </source>
</evidence>
<name>A0A4Y5JU61_9CAUD</name>
<gene>
    <name evidence="1" type="ORF">EST35_0345</name>
</gene>
<protein>
    <submittedName>
        <fullName evidence="1">Translation initiation factor IF-2-like protein</fullName>
    </submittedName>
</protein>
<evidence type="ECO:0000313" key="1">
    <source>
        <dbReference type="EMBL" id="QCG76226.1"/>
    </source>
</evidence>
<reference evidence="2" key="1">
    <citation type="journal article" date="2020" name="bioRxiv">
        <title>Integrative omics analysis of Pseudomonas aeruginosa virus PA5oct highlights the molecular complexity of jumbo phages.</title>
        <authorList>
            <person name="Lood C."/>
            <person name="Danis-Wlodarczyk K."/>
            <person name="Blasdel B.G."/>
            <person name="Jang H.B."/>
            <person name="Vandenheuvel D."/>
            <person name="Briers Y."/>
            <person name="Noben J.-P."/>
            <person name="van Noort V."/>
            <person name="Drulis-Kawa Z."/>
            <person name="Lavigne R."/>
        </authorList>
    </citation>
    <scope>NUCLEOTIDE SEQUENCE [LARGE SCALE GENOMIC DNA]</scope>
</reference>
<keyword evidence="1" id="KW-0648">Protein biosynthesis</keyword>
<keyword evidence="2" id="KW-1185">Reference proteome</keyword>
<dbReference type="EMBL" id="MK797984">
    <property type="protein sequence ID" value="QCG76226.1"/>
    <property type="molecule type" value="Genomic_DNA"/>
</dbReference>